<organism evidence="4 5">
    <name type="scientific">Kribbella italica</name>
    <dbReference type="NCBI Taxonomy" id="1540520"/>
    <lineage>
        <taxon>Bacteria</taxon>
        <taxon>Bacillati</taxon>
        <taxon>Actinomycetota</taxon>
        <taxon>Actinomycetes</taxon>
        <taxon>Propionibacteriales</taxon>
        <taxon>Kribbellaceae</taxon>
        <taxon>Kribbella</taxon>
    </lineage>
</organism>
<dbReference type="InterPro" id="IPR001126">
    <property type="entry name" value="UmuC"/>
</dbReference>
<evidence type="ECO:0000313" key="4">
    <source>
        <dbReference type="EMBL" id="MBB5834634.1"/>
    </source>
</evidence>
<dbReference type="InterPro" id="IPR043502">
    <property type="entry name" value="DNA/RNA_pol_sf"/>
</dbReference>
<dbReference type="Pfam" id="PF00817">
    <property type="entry name" value="IMS"/>
    <property type="match status" value="1"/>
</dbReference>
<evidence type="ECO:0000313" key="5">
    <source>
        <dbReference type="Proteomes" id="UP000549971"/>
    </source>
</evidence>
<evidence type="ECO:0000259" key="3">
    <source>
        <dbReference type="Pfam" id="PF00817"/>
    </source>
</evidence>
<dbReference type="GO" id="GO:0006281">
    <property type="term" value="P:DNA repair"/>
    <property type="evidence" value="ECO:0007669"/>
    <property type="project" value="InterPro"/>
</dbReference>
<feature type="region of interest" description="Disordered" evidence="2">
    <location>
        <begin position="398"/>
        <end position="428"/>
    </location>
</feature>
<protein>
    <submittedName>
        <fullName evidence="4">Protein ImuB</fullName>
    </submittedName>
</protein>
<dbReference type="CDD" id="cd03468">
    <property type="entry name" value="PolY_like"/>
    <property type="match status" value="1"/>
</dbReference>
<dbReference type="PANTHER" id="PTHR35369">
    <property type="entry name" value="BLR3025 PROTEIN-RELATED"/>
    <property type="match status" value="1"/>
</dbReference>
<gene>
    <name evidence="4" type="ORF">HDA39_001368</name>
</gene>
<dbReference type="SUPFAM" id="SSF56672">
    <property type="entry name" value="DNA/RNA polymerases"/>
    <property type="match status" value="1"/>
</dbReference>
<name>A0A7W9J2Y4_9ACTN</name>
<evidence type="ECO:0000256" key="2">
    <source>
        <dbReference type="SAM" id="MobiDB-lite"/>
    </source>
</evidence>
<dbReference type="PANTHER" id="PTHR35369:SF2">
    <property type="entry name" value="BLR3025 PROTEIN"/>
    <property type="match status" value="1"/>
</dbReference>
<proteinExistence type="predicted"/>
<dbReference type="AlphaFoldDB" id="A0A7W9J2Y4"/>
<feature type="domain" description="UmuC" evidence="3">
    <location>
        <begin position="33"/>
        <end position="153"/>
    </location>
</feature>
<comment type="caution">
    <text evidence="4">The sequence shown here is derived from an EMBL/GenBank/DDBJ whole genome shotgun (WGS) entry which is preliminary data.</text>
</comment>
<feature type="region of interest" description="Disordered" evidence="2">
    <location>
        <begin position="485"/>
        <end position="515"/>
    </location>
</feature>
<accession>A0A7W9J2Y4</accession>
<keyword evidence="5" id="KW-1185">Reference proteome</keyword>
<dbReference type="Proteomes" id="UP000549971">
    <property type="component" value="Unassembled WGS sequence"/>
</dbReference>
<dbReference type="InterPro" id="IPR050356">
    <property type="entry name" value="SulA_CellDiv_inhibitor"/>
</dbReference>
<keyword evidence="1" id="KW-0227">DNA damage</keyword>
<feature type="compositionally biased region" description="Pro residues" evidence="2">
    <location>
        <begin position="401"/>
        <end position="428"/>
    </location>
</feature>
<sequence>MGSIRQVGVRTMVVWVPDWPVLAAASVEGVSPDAPLAVLLKGRVLASSATARAEGVRRGLRARDAQSRCPELLVLKYDPVIDARAFDPVIGCLEALTPGIQVIRPGMCALKARGPSRFYGSEPAAAEKLLDRLETYDVPGGRVGIADGPFAAEQAARAASAQTRVQVIPSGGSAEFLAPLTVDTLERPELTDLLRRLGLRSLGAFARLPATEVLTRFGPDGAFAHRLARGDDDRAVVARQVPPELTRTLDFEPPVDRVDQVAFAVRTVADELVGRLTALGLVCTTLRVEVGTESGRVHEREWLHPRWFAPGDVVDRVRWQLQGSGTATSELTSPVVRLRLIPERVDPVGAHVDTLWGSGPDERIHRALSRVQSMLGHGAVVTPVISGGRGYADRQTLIPWGDPPTPARAPTSPWPGSLPGPAAPPAPVPAAAPAPVAVAPVPVTLTPAAPPPVAPAPTPVPVSVAPAAPAPRVASVVSVLRPAPASVPSTSERESSAPVTHRPLPTTTPLPLPSTSGWPVPVPTLVYPSPRPAEVLSADGRQVTVSARGALSGAPSAFRLLPAPQVADSNKLHPITAWAGPWPVEERWWDSDTENRLARFQLVTADGRAWLAAVQNTHWWIEASYD</sequence>
<reference evidence="4 5" key="1">
    <citation type="submission" date="2020-08" db="EMBL/GenBank/DDBJ databases">
        <title>Sequencing the genomes of 1000 actinobacteria strains.</title>
        <authorList>
            <person name="Klenk H.-P."/>
        </authorList>
    </citation>
    <scope>NUCLEOTIDE SEQUENCE [LARGE SCALE GENOMIC DNA]</scope>
    <source>
        <strain evidence="4 5">DSM 28967</strain>
    </source>
</reference>
<dbReference type="EMBL" id="JACHMY010000001">
    <property type="protein sequence ID" value="MBB5834634.1"/>
    <property type="molecule type" value="Genomic_DNA"/>
</dbReference>
<dbReference type="RefSeq" id="WP_238355993.1">
    <property type="nucleotide sequence ID" value="NZ_JACHMY010000001.1"/>
</dbReference>
<dbReference type="Gene3D" id="3.40.1170.60">
    <property type="match status" value="1"/>
</dbReference>
<evidence type="ECO:0000256" key="1">
    <source>
        <dbReference type="ARBA" id="ARBA00022763"/>
    </source>
</evidence>